<name>A0A9P8PZ98_WICPI</name>
<sequence>MQLRSFGVHRGVKQWIRLVLHGVCMIYFEHGVVNLMDLIEPFSDDNAVHLIVNSQGEDPTQDLHDPEPRNTVRAVTPNVQTLFKAMVEVQVNIITVQRHRDLAVTEHQN</sequence>
<accession>A0A9P8PZ98</accession>
<reference evidence="1" key="2">
    <citation type="submission" date="2021-01" db="EMBL/GenBank/DDBJ databases">
        <authorList>
            <person name="Schikora-Tamarit M.A."/>
        </authorList>
    </citation>
    <scope>NUCLEOTIDE SEQUENCE</scope>
    <source>
        <strain evidence="1">CBS2887</strain>
    </source>
</reference>
<dbReference type="AlphaFoldDB" id="A0A9P8PZ98"/>
<keyword evidence="2" id="KW-1185">Reference proteome</keyword>
<protein>
    <submittedName>
        <fullName evidence="1">Uncharacterized protein</fullName>
    </submittedName>
</protein>
<organism evidence="1 2">
    <name type="scientific">Wickerhamomyces pijperi</name>
    <name type="common">Yeast</name>
    <name type="synonym">Pichia pijperi</name>
    <dbReference type="NCBI Taxonomy" id="599730"/>
    <lineage>
        <taxon>Eukaryota</taxon>
        <taxon>Fungi</taxon>
        <taxon>Dikarya</taxon>
        <taxon>Ascomycota</taxon>
        <taxon>Saccharomycotina</taxon>
        <taxon>Saccharomycetes</taxon>
        <taxon>Phaffomycetales</taxon>
        <taxon>Wickerhamomycetaceae</taxon>
        <taxon>Wickerhamomyces</taxon>
    </lineage>
</organism>
<proteinExistence type="predicted"/>
<reference evidence="1" key="1">
    <citation type="journal article" date="2021" name="Open Biol.">
        <title>Shared evolutionary footprints suggest mitochondrial oxidative damage underlies multiple complex I losses in fungi.</title>
        <authorList>
            <person name="Schikora-Tamarit M.A."/>
            <person name="Marcet-Houben M."/>
            <person name="Nosek J."/>
            <person name="Gabaldon T."/>
        </authorList>
    </citation>
    <scope>NUCLEOTIDE SEQUENCE</scope>
    <source>
        <strain evidence="1">CBS2887</strain>
    </source>
</reference>
<dbReference type="EMBL" id="JAEUBG010004464">
    <property type="protein sequence ID" value="KAH3681332.1"/>
    <property type="molecule type" value="Genomic_DNA"/>
</dbReference>
<comment type="caution">
    <text evidence="1">The sequence shown here is derived from an EMBL/GenBank/DDBJ whole genome shotgun (WGS) entry which is preliminary data.</text>
</comment>
<evidence type="ECO:0000313" key="1">
    <source>
        <dbReference type="EMBL" id="KAH3681332.1"/>
    </source>
</evidence>
<evidence type="ECO:0000313" key="2">
    <source>
        <dbReference type="Proteomes" id="UP000774326"/>
    </source>
</evidence>
<gene>
    <name evidence="1" type="ORF">WICPIJ_007685</name>
</gene>
<dbReference type="Proteomes" id="UP000774326">
    <property type="component" value="Unassembled WGS sequence"/>
</dbReference>